<keyword evidence="2" id="KW-1185">Reference proteome</keyword>
<evidence type="ECO:0000313" key="2">
    <source>
        <dbReference type="Proteomes" id="UP000076842"/>
    </source>
</evidence>
<dbReference type="SUPFAM" id="SSF52266">
    <property type="entry name" value="SGNH hydrolase"/>
    <property type="match status" value="1"/>
</dbReference>
<dbReference type="AlphaFoldDB" id="A0A165E449"/>
<dbReference type="CDD" id="cd00229">
    <property type="entry name" value="SGNH_hydrolase"/>
    <property type="match status" value="1"/>
</dbReference>
<dbReference type="InterPro" id="IPR036514">
    <property type="entry name" value="SGNH_hydro_sf"/>
</dbReference>
<name>A0A165E449_9BASI</name>
<organism evidence="1 2">
    <name type="scientific">Calocera cornea HHB12733</name>
    <dbReference type="NCBI Taxonomy" id="1353952"/>
    <lineage>
        <taxon>Eukaryota</taxon>
        <taxon>Fungi</taxon>
        <taxon>Dikarya</taxon>
        <taxon>Basidiomycota</taxon>
        <taxon>Agaricomycotina</taxon>
        <taxon>Dacrymycetes</taxon>
        <taxon>Dacrymycetales</taxon>
        <taxon>Dacrymycetaceae</taxon>
        <taxon>Calocera</taxon>
    </lineage>
</organism>
<dbReference type="Pfam" id="PF00657">
    <property type="entry name" value="Lipase_GDSL"/>
    <property type="match status" value="1"/>
</dbReference>
<dbReference type="InterPro" id="IPR052762">
    <property type="entry name" value="PCW_deacetylase/CE"/>
</dbReference>
<protein>
    <submittedName>
        <fullName evidence="1">Uncharacterized protein</fullName>
    </submittedName>
</protein>
<dbReference type="InterPro" id="IPR001087">
    <property type="entry name" value="GDSL"/>
</dbReference>
<dbReference type="Proteomes" id="UP000076842">
    <property type="component" value="Unassembled WGS sequence"/>
</dbReference>
<proteinExistence type="predicted"/>
<accession>A0A165E449</accession>
<dbReference type="PANTHER" id="PTHR37834:SF2">
    <property type="entry name" value="ESTERASE, SGNH HYDROLASE-TYPE"/>
    <property type="match status" value="1"/>
</dbReference>
<dbReference type="EMBL" id="KV424022">
    <property type="protein sequence ID" value="KZT54066.1"/>
    <property type="molecule type" value="Genomic_DNA"/>
</dbReference>
<dbReference type="PANTHER" id="PTHR37834">
    <property type="entry name" value="GDSL-LIKE LIPASE/ACYLHYDROLASE DOMAIN PROTEIN (AFU_ORTHOLOGUE AFUA_2G00620)"/>
    <property type="match status" value="1"/>
</dbReference>
<reference evidence="1 2" key="1">
    <citation type="journal article" date="2016" name="Mol. Biol. Evol.">
        <title>Comparative Genomics of Early-Diverging Mushroom-Forming Fungi Provides Insights into the Origins of Lignocellulose Decay Capabilities.</title>
        <authorList>
            <person name="Nagy L.G."/>
            <person name="Riley R."/>
            <person name="Tritt A."/>
            <person name="Adam C."/>
            <person name="Daum C."/>
            <person name="Floudas D."/>
            <person name="Sun H."/>
            <person name="Yadav J.S."/>
            <person name="Pangilinan J."/>
            <person name="Larsson K.H."/>
            <person name="Matsuura K."/>
            <person name="Barry K."/>
            <person name="Labutti K."/>
            <person name="Kuo R."/>
            <person name="Ohm R.A."/>
            <person name="Bhattacharya S.S."/>
            <person name="Shirouzu T."/>
            <person name="Yoshinaga Y."/>
            <person name="Martin F.M."/>
            <person name="Grigoriev I.V."/>
            <person name="Hibbett D.S."/>
        </authorList>
    </citation>
    <scope>NUCLEOTIDE SEQUENCE [LARGE SCALE GENOMIC DNA]</scope>
    <source>
        <strain evidence="1 2">HHB12733</strain>
    </source>
</reference>
<gene>
    <name evidence="1" type="ORF">CALCODRAFT_457206</name>
</gene>
<dbReference type="Gene3D" id="3.40.50.1110">
    <property type="entry name" value="SGNH hydrolase"/>
    <property type="match status" value="1"/>
</dbReference>
<evidence type="ECO:0000313" key="1">
    <source>
        <dbReference type="EMBL" id="KZT54066.1"/>
    </source>
</evidence>
<sequence length="347" mass="39721">MAVELKFGDPLLRLHGRWDKDNTSWWAGSGFDIVASNLSSITVHCGDLNSKDLPVGVSINYAPYETRIFNTGSNTIPLPANLLDKKAVVRFAVEAWEFANLHLLSVVLNEGAKPEPYKPQKLKFQFIGDSHSSGQYCKRGVIDCFDWIVAEELKAEKDIQAQPGAALTDIECWGNVHGLSFQFFKTEDTRYYYNPKHNYVTDWDFSRDDPPTHIVLFVGANDGSERYNVPVLEFAETYKKFVDLLREKYYKDQPIFIFTNWGKFKETGALRTYYDNPSPYHAVQEHRAALGDKNVFVVDTHGWIGWSDLFADNGHCNEEGQKVVAKKFLDWLEQWGLKGEERWAALE</sequence>
<dbReference type="OrthoDB" id="426133at2759"/>
<dbReference type="InParanoid" id="A0A165E449"/>